<protein>
    <submittedName>
        <fullName evidence="1">Uncharacterized protein</fullName>
    </submittedName>
</protein>
<gene>
    <name evidence="1" type="ORF">PIB30_057427</name>
</gene>
<dbReference type="Gene3D" id="2.60.120.330">
    <property type="entry name" value="B-lactam Antibiotic, Isopenicillin N Synthase, Chain"/>
    <property type="match status" value="1"/>
</dbReference>
<proteinExistence type="predicted"/>
<organism evidence="1 2">
    <name type="scientific">Stylosanthes scabra</name>
    <dbReference type="NCBI Taxonomy" id="79078"/>
    <lineage>
        <taxon>Eukaryota</taxon>
        <taxon>Viridiplantae</taxon>
        <taxon>Streptophyta</taxon>
        <taxon>Embryophyta</taxon>
        <taxon>Tracheophyta</taxon>
        <taxon>Spermatophyta</taxon>
        <taxon>Magnoliopsida</taxon>
        <taxon>eudicotyledons</taxon>
        <taxon>Gunneridae</taxon>
        <taxon>Pentapetalae</taxon>
        <taxon>rosids</taxon>
        <taxon>fabids</taxon>
        <taxon>Fabales</taxon>
        <taxon>Fabaceae</taxon>
        <taxon>Papilionoideae</taxon>
        <taxon>50 kb inversion clade</taxon>
        <taxon>dalbergioids sensu lato</taxon>
        <taxon>Dalbergieae</taxon>
        <taxon>Pterocarpus clade</taxon>
        <taxon>Stylosanthes</taxon>
    </lineage>
</organism>
<evidence type="ECO:0000313" key="2">
    <source>
        <dbReference type="Proteomes" id="UP001341840"/>
    </source>
</evidence>
<sequence length="75" mass="8476">CKMEHPTSTLQNDDWERELKAFDDSRAGVKGLVDKGVTKIPQIFNAFNDDIPSKTSPTQEFDLQIPVIDLGFDDH</sequence>
<keyword evidence="2" id="KW-1185">Reference proteome</keyword>
<dbReference type="Proteomes" id="UP001341840">
    <property type="component" value="Unassembled WGS sequence"/>
</dbReference>
<name>A0ABU6SKE3_9FABA</name>
<dbReference type="InterPro" id="IPR027443">
    <property type="entry name" value="IPNS-like_sf"/>
</dbReference>
<dbReference type="EMBL" id="JASCZI010060885">
    <property type="protein sequence ID" value="MED6136589.1"/>
    <property type="molecule type" value="Genomic_DNA"/>
</dbReference>
<reference evidence="1 2" key="1">
    <citation type="journal article" date="2023" name="Plants (Basel)">
        <title>Bridging the Gap: Combining Genomics and Transcriptomics Approaches to Understand Stylosanthes scabra, an Orphan Legume from the Brazilian Caatinga.</title>
        <authorList>
            <person name="Ferreira-Neto J.R.C."/>
            <person name="da Silva M.D."/>
            <person name="Binneck E."/>
            <person name="de Melo N.F."/>
            <person name="da Silva R.H."/>
            <person name="de Melo A.L.T.M."/>
            <person name="Pandolfi V."/>
            <person name="Bustamante F.O."/>
            <person name="Brasileiro-Vidal A.C."/>
            <person name="Benko-Iseppon A.M."/>
        </authorList>
    </citation>
    <scope>NUCLEOTIDE SEQUENCE [LARGE SCALE GENOMIC DNA]</scope>
    <source>
        <tissue evidence="1">Leaves</tissue>
    </source>
</reference>
<accession>A0ABU6SKE3</accession>
<comment type="caution">
    <text evidence="1">The sequence shown here is derived from an EMBL/GenBank/DDBJ whole genome shotgun (WGS) entry which is preliminary data.</text>
</comment>
<evidence type="ECO:0000313" key="1">
    <source>
        <dbReference type="EMBL" id="MED6136589.1"/>
    </source>
</evidence>
<feature type="non-terminal residue" evidence="1">
    <location>
        <position position="1"/>
    </location>
</feature>